<name>A0ABS3NJQ4_9GAMM</name>
<dbReference type="InterPro" id="IPR005039">
    <property type="entry name" value="Ant_C"/>
</dbReference>
<evidence type="ECO:0000313" key="3">
    <source>
        <dbReference type="EMBL" id="MBO1529629.1"/>
    </source>
</evidence>
<accession>A0ABS3NJQ4</accession>
<feature type="domain" description="Antirepressor protein C-terminal" evidence="1">
    <location>
        <begin position="89"/>
        <end position="182"/>
    </location>
</feature>
<proteinExistence type="predicted"/>
<dbReference type="InterPro" id="IPR013557">
    <property type="entry name" value="AntA/B_antirep"/>
</dbReference>
<feature type="domain" description="AntA/AntB antirepressor" evidence="2">
    <location>
        <begin position="1"/>
        <end position="45"/>
    </location>
</feature>
<evidence type="ECO:0000259" key="2">
    <source>
        <dbReference type="Pfam" id="PF08346"/>
    </source>
</evidence>
<dbReference type="Proteomes" id="UP000664554">
    <property type="component" value="Unassembled WGS sequence"/>
</dbReference>
<sequence>MVSYGFQVNIDYVGCTRWYAPANQELQDYFLSVDMAKEISMIQRSNKGRQARQYFIECERQAKASSPVTPAIPQSYAEALQLAADQARQLELAAPKVAHYDNVVERAGLLNATQVAQKVRLSAVAMNKILDELGVYNRAVKRSRVFQQWFIDNGLGMVKQTEQGYSQALFTKRGEAWVVERLISEGVA</sequence>
<organism evidence="3 4">
    <name type="scientific">Psychrobacter coccoides</name>
    <dbReference type="NCBI Taxonomy" id="2818440"/>
    <lineage>
        <taxon>Bacteria</taxon>
        <taxon>Pseudomonadati</taxon>
        <taxon>Pseudomonadota</taxon>
        <taxon>Gammaproteobacteria</taxon>
        <taxon>Moraxellales</taxon>
        <taxon>Moraxellaceae</taxon>
        <taxon>Psychrobacter</taxon>
    </lineage>
</organism>
<comment type="caution">
    <text evidence="3">The sequence shown here is derived from an EMBL/GenBank/DDBJ whole genome shotgun (WGS) entry which is preliminary data.</text>
</comment>
<dbReference type="Pfam" id="PF08346">
    <property type="entry name" value="AntA"/>
    <property type="match status" value="1"/>
</dbReference>
<reference evidence="3 4" key="1">
    <citation type="submission" date="2021-03" db="EMBL/GenBank/DDBJ databases">
        <authorList>
            <person name="Shang D.-D."/>
            <person name="Du Z.-J."/>
            <person name="Chen G.-J."/>
        </authorList>
    </citation>
    <scope>NUCLEOTIDE SEQUENCE [LARGE SCALE GENOMIC DNA]</scope>
    <source>
        <strain evidence="3 4">F1192</strain>
    </source>
</reference>
<gene>
    <name evidence="3" type="ORF">J3492_00175</name>
</gene>
<dbReference type="Pfam" id="PF03374">
    <property type="entry name" value="ANT"/>
    <property type="match status" value="1"/>
</dbReference>
<evidence type="ECO:0000313" key="4">
    <source>
        <dbReference type="Proteomes" id="UP000664554"/>
    </source>
</evidence>
<protein>
    <submittedName>
        <fullName evidence="3">Phage antirepressor KilAC domain-containing protein</fullName>
    </submittedName>
</protein>
<keyword evidence="4" id="KW-1185">Reference proteome</keyword>
<evidence type="ECO:0000259" key="1">
    <source>
        <dbReference type="Pfam" id="PF03374"/>
    </source>
</evidence>
<dbReference type="EMBL" id="JAGBKM010000001">
    <property type="protein sequence ID" value="MBO1529629.1"/>
    <property type="molecule type" value="Genomic_DNA"/>
</dbReference>